<comment type="cofactor">
    <cofactor evidence="1 13">
        <name>heme</name>
        <dbReference type="ChEBI" id="CHEBI:30413"/>
    </cofactor>
</comment>
<evidence type="ECO:0000256" key="5">
    <source>
        <dbReference type="ARBA" id="ARBA00022617"/>
    </source>
</evidence>
<evidence type="ECO:0000256" key="7">
    <source>
        <dbReference type="ARBA" id="ARBA00022723"/>
    </source>
</evidence>
<keyword evidence="11" id="KW-0503">Monooxygenase</keyword>
<evidence type="ECO:0000256" key="13">
    <source>
        <dbReference type="PIRSR" id="PIRSR602401-1"/>
    </source>
</evidence>
<evidence type="ECO:0000256" key="2">
    <source>
        <dbReference type="ARBA" id="ARBA00004370"/>
    </source>
</evidence>
<dbReference type="InterPro" id="IPR050121">
    <property type="entry name" value="Cytochrome_P450_monoxygenase"/>
</dbReference>
<comment type="subcellular location">
    <subcellularLocation>
        <location evidence="2">Membrane</location>
    </subcellularLocation>
</comment>
<comment type="similarity">
    <text evidence="4">Belongs to the cytochrome P450 family.</text>
</comment>
<name>A0AAW0CZI0_9AGAR</name>
<evidence type="ECO:0000256" key="6">
    <source>
        <dbReference type="ARBA" id="ARBA00022692"/>
    </source>
</evidence>
<evidence type="ECO:0000256" key="11">
    <source>
        <dbReference type="ARBA" id="ARBA00023033"/>
    </source>
</evidence>
<keyword evidence="15" id="KW-1185">Reference proteome</keyword>
<keyword evidence="9" id="KW-0560">Oxidoreductase</keyword>
<dbReference type="PRINTS" id="PR00463">
    <property type="entry name" value="EP450I"/>
</dbReference>
<evidence type="ECO:0000256" key="12">
    <source>
        <dbReference type="ARBA" id="ARBA00023136"/>
    </source>
</evidence>
<dbReference type="PRINTS" id="PR00385">
    <property type="entry name" value="P450"/>
</dbReference>
<dbReference type="InterPro" id="IPR036396">
    <property type="entry name" value="Cyt_P450_sf"/>
</dbReference>
<dbReference type="AlphaFoldDB" id="A0AAW0CZI0"/>
<keyword evidence="10 13" id="KW-0408">Iron</keyword>
<evidence type="ECO:0000256" key="3">
    <source>
        <dbReference type="ARBA" id="ARBA00004721"/>
    </source>
</evidence>
<accession>A0AAW0CZI0</accession>
<keyword evidence="5 13" id="KW-0349">Heme</keyword>
<proteinExistence type="inferred from homology"/>
<keyword evidence="6" id="KW-0812">Transmembrane</keyword>
<feature type="binding site" description="axial binding residue" evidence="13">
    <location>
        <position position="460"/>
    </location>
    <ligand>
        <name>heme</name>
        <dbReference type="ChEBI" id="CHEBI:30413"/>
    </ligand>
    <ligandPart>
        <name>Fe</name>
        <dbReference type="ChEBI" id="CHEBI:18248"/>
    </ligandPart>
</feature>
<dbReference type="GO" id="GO:0005506">
    <property type="term" value="F:iron ion binding"/>
    <property type="evidence" value="ECO:0007669"/>
    <property type="project" value="InterPro"/>
</dbReference>
<evidence type="ECO:0000256" key="10">
    <source>
        <dbReference type="ARBA" id="ARBA00023004"/>
    </source>
</evidence>
<dbReference type="GO" id="GO:0016020">
    <property type="term" value="C:membrane"/>
    <property type="evidence" value="ECO:0007669"/>
    <property type="project" value="UniProtKB-SubCell"/>
</dbReference>
<gene>
    <name evidence="14" type="ORF">R3P38DRAFT_2608471</name>
</gene>
<dbReference type="Pfam" id="PF00067">
    <property type="entry name" value="p450"/>
    <property type="match status" value="1"/>
</dbReference>
<evidence type="ECO:0000256" key="4">
    <source>
        <dbReference type="ARBA" id="ARBA00010617"/>
    </source>
</evidence>
<reference evidence="14 15" key="1">
    <citation type="journal article" date="2024" name="J Genomics">
        <title>Draft genome sequencing and assembly of Favolaschia claudopus CIRM-BRFM 2984 isolated from oak limbs.</title>
        <authorList>
            <person name="Navarro D."/>
            <person name="Drula E."/>
            <person name="Chaduli D."/>
            <person name="Cazenave R."/>
            <person name="Ahrendt S."/>
            <person name="Wang J."/>
            <person name="Lipzen A."/>
            <person name="Daum C."/>
            <person name="Barry K."/>
            <person name="Grigoriev I.V."/>
            <person name="Favel A."/>
            <person name="Rosso M.N."/>
            <person name="Martin F."/>
        </authorList>
    </citation>
    <scope>NUCLEOTIDE SEQUENCE [LARGE SCALE GENOMIC DNA]</scope>
    <source>
        <strain evidence="14 15">CIRM-BRFM 2984</strain>
    </source>
</reference>
<dbReference type="InterPro" id="IPR001128">
    <property type="entry name" value="Cyt_P450"/>
</dbReference>
<dbReference type="GO" id="GO:0016705">
    <property type="term" value="F:oxidoreductase activity, acting on paired donors, with incorporation or reduction of molecular oxygen"/>
    <property type="evidence" value="ECO:0007669"/>
    <property type="project" value="InterPro"/>
</dbReference>
<keyword evidence="8" id="KW-1133">Transmembrane helix</keyword>
<dbReference type="SUPFAM" id="SSF48264">
    <property type="entry name" value="Cytochrome P450"/>
    <property type="match status" value="1"/>
</dbReference>
<dbReference type="PANTHER" id="PTHR24305">
    <property type="entry name" value="CYTOCHROME P450"/>
    <property type="match status" value="1"/>
</dbReference>
<dbReference type="GO" id="GO:0004497">
    <property type="term" value="F:monooxygenase activity"/>
    <property type="evidence" value="ECO:0007669"/>
    <property type="project" value="UniProtKB-KW"/>
</dbReference>
<dbReference type="Proteomes" id="UP001362999">
    <property type="component" value="Unassembled WGS sequence"/>
</dbReference>
<sequence>MPYSFILPVVVLVLVVAAIYRRRRNSIAYIQGPSAPSWMFGHMQQLLLAFRYGEHEFQWLKAYGSVYRLKGCLGQNRLMVSDPVALQYIVNSAHFYRSPLKDNISYLLFGEKSVITATGSEHRRLRSALNVGFTSAAVRKYQPVFKRIAETISEELERNSEPMTDICPLLCTAALGAISEAIMGVPQKDLGQEFVDDTIQIVKSSATQTNRDLLVDAVGFHLPGWFWRIVMRLPTATFNTARTVRSLATEIGGRIVREKIDATRKGLEINQDLFSRLVNPESPTESSKMLPEEDIVAHTALIVIAGLENTANALSFGLLELARHPEFQRDLRTEIHSSPRDADGNIPYDTMPLLNAFVKETLRLYPGLPLSDRVVVEDTVIPLGESICTRDGIFTNQIPVSKGQLVTIAIASYQRSLPSVWGNDAHEFNPYRWIKGAVHQGEAVGPYANLLTFLGGPRTCLGWRFAVSEMQIVFCELVGKFSFAETDTEATRPRFMTSLQPIAENGRKGLPLRIIRTS</sequence>
<dbReference type="PANTHER" id="PTHR24305:SF166">
    <property type="entry name" value="CYTOCHROME P450 12A4, MITOCHONDRIAL-RELATED"/>
    <property type="match status" value="1"/>
</dbReference>
<keyword evidence="7 13" id="KW-0479">Metal-binding</keyword>
<dbReference type="GO" id="GO:0020037">
    <property type="term" value="F:heme binding"/>
    <property type="evidence" value="ECO:0007669"/>
    <property type="project" value="InterPro"/>
</dbReference>
<dbReference type="EMBL" id="JAWWNJ010000011">
    <property type="protein sequence ID" value="KAK7044320.1"/>
    <property type="molecule type" value="Genomic_DNA"/>
</dbReference>
<evidence type="ECO:0000256" key="9">
    <source>
        <dbReference type="ARBA" id="ARBA00023002"/>
    </source>
</evidence>
<evidence type="ECO:0000313" key="14">
    <source>
        <dbReference type="EMBL" id="KAK7044320.1"/>
    </source>
</evidence>
<evidence type="ECO:0000256" key="1">
    <source>
        <dbReference type="ARBA" id="ARBA00001971"/>
    </source>
</evidence>
<evidence type="ECO:0000256" key="8">
    <source>
        <dbReference type="ARBA" id="ARBA00022989"/>
    </source>
</evidence>
<dbReference type="InterPro" id="IPR002401">
    <property type="entry name" value="Cyt_P450_E_grp-I"/>
</dbReference>
<evidence type="ECO:0000313" key="15">
    <source>
        <dbReference type="Proteomes" id="UP001362999"/>
    </source>
</evidence>
<organism evidence="14 15">
    <name type="scientific">Favolaschia claudopus</name>
    <dbReference type="NCBI Taxonomy" id="2862362"/>
    <lineage>
        <taxon>Eukaryota</taxon>
        <taxon>Fungi</taxon>
        <taxon>Dikarya</taxon>
        <taxon>Basidiomycota</taxon>
        <taxon>Agaricomycotina</taxon>
        <taxon>Agaricomycetes</taxon>
        <taxon>Agaricomycetidae</taxon>
        <taxon>Agaricales</taxon>
        <taxon>Marasmiineae</taxon>
        <taxon>Mycenaceae</taxon>
        <taxon>Favolaschia</taxon>
    </lineage>
</organism>
<protein>
    <submittedName>
        <fullName evidence="14">Cytochrome P450</fullName>
    </submittedName>
</protein>
<dbReference type="Gene3D" id="1.10.630.10">
    <property type="entry name" value="Cytochrome P450"/>
    <property type="match status" value="1"/>
</dbReference>
<keyword evidence="12" id="KW-0472">Membrane</keyword>
<comment type="caution">
    <text evidence="14">The sequence shown here is derived from an EMBL/GenBank/DDBJ whole genome shotgun (WGS) entry which is preliminary data.</text>
</comment>
<comment type="pathway">
    <text evidence="3">Secondary metabolite biosynthesis; terpenoid biosynthesis.</text>
</comment>